<accession>A0ABW1LFZ4</accession>
<dbReference type="RefSeq" id="WP_379151581.1">
    <property type="nucleotide sequence ID" value="NZ_JBHSRJ010000003.1"/>
</dbReference>
<keyword evidence="2" id="KW-0472">Membrane</keyword>
<comment type="caution">
    <text evidence="3">The sequence shown here is derived from an EMBL/GenBank/DDBJ whole genome shotgun (WGS) entry which is preliminary data.</text>
</comment>
<feature type="region of interest" description="Disordered" evidence="1">
    <location>
        <begin position="27"/>
        <end position="123"/>
    </location>
</feature>
<keyword evidence="2" id="KW-0812">Transmembrane</keyword>
<dbReference type="Proteomes" id="UP001596135">
    <property type="component" value="Unassembled WGS sequence"/>
</dbReference>
<evidence type="ECO:0000256" key="1">
    <source>
        <dbReference type="SAM" id="MobiDB-lite"/>
    </source>
</evidence>
<keyword evidence="2" id="KW-1133">Transmembrane helix</keyword>
<name>A0ABW1LFZ4_9ACTN</name>
<gene>
    <name evidence="3" type="ORF">ACFPYL_05870</name>
</gene>
<evidence type="ECO:0000256" key="2">
    <source>
        <dbReference type="SAM" id="Phobius"/>
    </source>
</evidence>
<feature type="compositionally biased region" description="Basic and acidic residues" evidence="1">
    <location>
        <begin position="31"/>
        <end position="41"/>
    </location>
</feature>
<proteinExistence type="predicted"/>
<protein>
    <submittedName>
        <fullName evidence="3">Uncharacterized protein</fullName>
    </submittedName>
</protein>
<sequence>MSTTVTIIVIVVVVLVVAGLAVALSRRRTAQRREHAGHLRTEAAAQSEAIDSSQRDAAAAEARAEVARAEAERAEQDAAQARQGLHVEEARQEDSLRAADAIDPDVDHRADDYRPGAAGSREP</sequence>
<keyword evidence="4" id="KW-1185">Reference proteome</keyword>
<evidence type="ECO:0000313" key="3">
    <source>
        <dbReference type="EMBL" id="MFC6042589.1"/>
    </source>
</evidence>
<feature type="compositionally biased region" description="Basic and acidic residues" evidence="1">
    <location>
        <begin position="62"/>
        <end position="76"/>
    </location>
</feature>
<organism evidence="3 4">
    <name type="scientific">Nocardioides hankookensis</name>
    <dbReference type="NCBI Taxonomy" id="443157"/>
    <lineage>
        <taxon>Bacteria</taxon>
        <taxon>Bacillati</taxon>
        <taxon>Actinomycetota</taxon>
        <taxon>Actinomycetes</taxon>
        <taxon>Propionibacteriales</taxon>
        <taxon>Nocardioidaceae</taxon>
        <taxon>Nocardioides</taxon>
    </lineage>
</organism>
<reference evidence="4" key="1">
    <citation type="journal article" date="2019" name="Int. J. Syst. Evol. Microbiol.">
        <title>The Global Catalogue of Microorganisms (GCM) 10K type strain sequencing project: providing services to taxonomists for standard genome sequencing and annotation.</title>
        <authorList>
            <consortium name="The Broad Institute Genomics Platform"/>
            <consortium name="The Broad Institute Genome Sequencing Center for Infectious Disease"/>
            <person name="Wu L."/>
            <person name="Ma J."/>
        </authorList>
    </citation>
    <scope>NUCLEOTIDE SEQUENCE [LARGE SCALE GENOMIC DNA]</scope>
    <source>
        <strain evidence="4">CCUG 54522</strain>
    </source>
</reference>
<evidence type="ECO:0000313" key="4">
    <source>
        <dbReference type="Proteomes" id="UP001596135"/>
    </source>
</evidence>
<feature type="compositionally biased region" description="Basic and acidic residues" evidence="1">
    <location>
        <begin position="105"/>
        <end position="114"/>
    </location>
</feature>
<dbReference type="EMBL" id="JBHSRJ010000003">
    <property type="protein sequence ID" value="MFC6042589.1"/>
    <property type="molecule type" value="Genomic_DNA"/>
</dbReference>
<feature type="transmembrane region" description="Helical" evidence="2">
    <location>
        <begin position="6"/>
        <end position="24"/>
    </location>
</feature>
<feature type="compositionally biased region" description="Basic and acidic residues" evidence="1">
    <location>
        <begin position="85"/>
        <end position="97"/>
    </location>
</feature>